<dbReference type="InterPro" id="IPR013324">
    <property type="entry name" value="RNA_pol_sigma_r3/r4-like"/>
</dbReference>
<feature type="domain" description="RNA polymerase sigma factor 70 region 4 type 2" evidence="6">
    <location>
        <begin position="125"/>
        <end position="173"/>
    </location>
</feature>
<evidence type="ECO:0000256" key="4">
    <source>
        <dbReference type="ARBA" id="ARBA00023163"/>
    </source>
</evidence>
<dbReference type="InterPro" id="IPR039425">
    <property type="entry name" value="RNA_pol_sigma-70-like"/>
</dbReference>
<dbReference type="InterPro" id="IPR013325">
    <property type="entry name" value="RNA_pol_sigma_r2"/>
</dbReference>
<dbReference type="InterPro" id="IPR036388">
    <property type="entry name" value="WH-like_DNA-bd_sf"/>
</dbReference>
<accession>A0ABT3IGR1</accession>
<evidence type="ECO:0000313" key="7">
    <source>
        <dbReference type="EMBL" id="MCW3483158.1"/>
    </source>
</evidence>
<organism evidence="7 8">
    <name type="scientific">Chitinophaga nivalis</name>
    <dbReference type="NCBI Taxonomy" id="2991709"/>
    <lineage>
        <taxon>Bacteria</taxon>
        <taxon>Pseudomonadati</taxon>
        <taxon>Bacteroidota</taxon>
        <taxon>Chitinophagia</taxon>
        <taxon>Chitinophagales</taxon>
        <taxon>Chitinophagaceae</taxon>
        <taxon>Chitinophaga</taxon>
    </lineage>
</organism>
<dbReference type="Proteomes" id="UP001207742">
    <property type="component" value="Unassembled WGS sequence"/>
</dbReference>
<evidence type="ECO:0000256" key="3">
    <source>
        <dbReference type="ARBA" id="ARBA00023082"/>
    </source>
</evidence>
<dbReference type="NCBIfam" id="TIGR02937">
    <property type="entry name" value="sigma70-ECF"/>
    <property type="match status" value="1"/>
</dbReference>
<comment type="similarity">
    <text evidence="1">Belongs to the sigma-70 factor family. ECF subfamily.</text>
</comment>
<dbReference type="EMBL" id="JAPDNS010000001">
    <property type="protein sequence ID" value="MCW3483158.1"/>
    <property type="molecule type" value="Genomic_DNA"/>
</dbReference>
<proteinExistence type="inferred from homology"/>
<keyword evidence="4" id="KW-0804">Transcription</keyword>
<evidence type="ECO:0000256" key="1">
    <source>
        <dbReference type="ARBA" id="ARBA00010641"/>
    </source>
</evidence>
<dbReference type="Pfam" id="PF04542">
    <property type="entry name" value="Sigma70_r2"/>
    <property type="match status" value="1"/>
</dbReference>
<dbReference type="PANTHER" id="PTHR43133">
    <property type="entry name" value="RNA POLYMERASE ECF-TYPE SIGMA FACTO"/>
    <property type="match status" value="1"/>
</dbReference>
<keyword evidence="2" id="KW-0805">Transcription regulation</keyword>
<dbReference type="InterPro" id="IPR014284">
    <property type="entry name" value="RNA_pol_sigma-70_dom"/>
</dbReference>
<feature type="domain" description="RNA polymerase sigma-70 region 2" evidence="5">
    <location>
        <begin position="28"/>
        <end position="92"/>
    </location>
</feature>
<gene>
    <name evidence="7" type="ORF">OL497_04600</name>
</gene>
<dbReference type="Pfam" id="PF08281">
    <property type="entry name" value="Sigma70_r4_2"/>
    <property type="match status" value="1"/>
</dbReference>
<reference evidence="7 8" key="1">
    <citation type="submission" date="2022-10" db="EMBL/GenBank/DDBJ databases">
        <title>Chitinophaga nivalis PC15 sp. nov., isolated from Pyeongchang county, South Korea.</title>
        <authorList>
            <person name="Trinh H.N."/>
        </authorList>
    </citation>
    <scope>NUCLEOTIDE SEQUENCE [LARGE SCALE GENOMIC DNA]</scope>
    <source>
        <strain evidence="7 8">PC14</strain>
    </source>
</reference>
<evidence type="ECO:0000259" key="6">
    <source>
        <dbReference type="Pfam" id="PF08281"/>
    </source>
</evidence>
<comment type="caution">
    <text evidence="7">The sequence shown here is derived from an EMBL/GenBank/DDBJ whole genome shotgun (WGS) entry which is preliminary data.</text>
</comment>
<evidence type="ECO:0000259" key="5">
    <source>
        <dbReference type="Pfam" id="PF04542"/>
    </source>
</evidence>
<evidence type="ECO:0000256" key="2">
    <source>
        <dbReference type="ARBA" id="ARBA00023015"/>
    </source>
</evidence>
<name>A0ABT3IGR1_9BACT</name>
<dbReference type="SUPFAM" id="SSF88659">
    <property type="entry name" value="Sigma3 and sigma4 domains of RNA polymerase sigma factors"/>
    <property type="match status" value="1"/>
</dbReference>
<dbReference type="InterPro" id="IPR007627">
    <property type="entry name" value="RNA_pol_sigma70_r2"/>
</dbReference>
<sequence>MSNLSLPDERELLIKVAAGNGAAYTVFFNTYSQRVFEVAMLYLKDEIAARETVQEIFLKIWVKRAVMATVEDFPNYLFILTRNHIYDSFKKQLVKQKAIAYLHAQEPEHIADTDHRLQEHQYEALLHTAISALPPGRKKIYMARQQGFSNEEISRQLNISVHTVKKQLQLATRFLRTFIRRQLQSWLLTLLLLFSFRG</sequence>
<evidence type="ECO:0000313" key="8">
    <source>
        <dbReference type="Proteomes" id="UP001207742"/>
    </source>
</evidence>
<dbReference type="PANTHER" id="PTHR43133:SF46">
    <property type="entry name" value="RNA POLYMERASE SIGMA-70 FACTOR ECF SUBFAMILY"/>
    <property type="match status" value="1"/>
</dbReference>
<dbReference type="Gene3D" id="1.10.1740.10">
    <property type="match status" value="1"/>
</dbReference>
<keyword evidence="3" id="KW-0731">Sigma factor</keyword>
<dbReference type="RefSeq" id="WP_264728205.1">
    <property type="nucleotide sequence ID" value="NZ_JAPDNR010000001.1"/>
</dbReference>
<dbReference type="SUPFAM" id="SSF88946">
    <property type="entry name" value="Sigma2 domain of RNA polymerase sigma factors"/>
    <property type="match status" value="1"/>
</dbReference>
<dbReference type="InterPro" id="IPR013249">
    <property type="entry name" value="RNA_pol_sigma70_r4_t2"/>
</dbReference>
<dbReference type="Gene3D" id="1.10.10.10">
    <property type="entry name" value="Winged helix-like DNA-binding domain superfamily/Winged helix DNA-binding domain"/>
    <property type="match status" value="1"/>
</dbReference>
<keyword evidence="8" id="KW-1185">Reference proteome</keyword>
<protein>
    <submittedName>
        <fullName evidence="7">Sigma-70 family RNA polymerase sigma factor</fullName>
    </submittedName>
</protein>